<organism evidence="3 4">
    <name type="scientific">Ancylobacter mangrovi</name>
    <dbReference type="NCBI Taxonomy" id="2972472"/>
    <lineage>
        <taxon>Bacteria</taxon>
        <taxon>Pseudomonadati</taxon>
        <taxon>Pseudomonadota</taxon>
        <taxon>Alphaproteobacteria</taxon>
        <taxon>Hyphomicrobiales</taxon>
        <taxon>Xanthobacteraceae</taxon>
        <taxon>Ancylobacter</taxon>
    </lineage>
</organism>
<dbReference type="SUPFAM" id="SSF53850">
    <property type="entry name" value="Periplasmic binding protein-like II"/>
    <property type="match status" value="1"/>
</dbReference>
<dbReference type="RefSeq" id="WP_258733719.1">
    <property type="nucleotide sequence ID" value="NZ_JANTHZ010000007.1"/>
</dbReference>
<keyword evidence="4" id="KW-1185">Reference proteome</keyword>
<evidence type="ECO:0000256" key="1">
    <source>
        <dbReference type="ARBA" id="ARBA00022729"/>
    </source>
</evidence>
<dbReference type="InterPro" id="IPR006311">
    <property type="entry name" value="TAT_signal"/>
</dbReference>
<evidence type="ECO:0000313" key="3">
    <source>
        <dbReference type="EMBL" id="MCS0496557.1"/>
    </source>
</evidence>
<gene>
    <name evidence="3" type="ORF">NVS89_15755</name>
</gene>
<dbReference type="PANTHER" id="PTHR30006">
    <property type="entry name" value="THIAMINE-BINDING PERIPLASMIC PROTEIN-RELATED"/>
    <property type="match status" value="1"/>
</dbReference>
<evidence type="ECO:0000313" key="4">
    <source>
        <dbReference type="Proteomes" id="UP001151088"/>
    </source>
</evidence>
<dbReference type="PANTHER" id="PTHR30006:SF2">
    <property type="entry name" value="ABC TRANSPORTER SUBSTRATE-BINDING PROTEIN"/>
    <property type="match status" value="1"/>
</dbReference>
<protein>
    <submittedName>
        <fullName evidence="3">Extracellular solute-binding protein</fullName>
    </submittedName>
</protein>
<dbReference type="PROSITE" id="PS51318">
    <property type="entry name" value="TAT"/>
    <property type="match status" value="1"/>
</dbReference>
<feature type="chain" id="PRO_5040758448" evidence="2">
    <location>
        <begin position="28"/>
        <end position="367"/>
    </location>
</feature>
<dbReference type="Proteomes" id="UP001151088">
    <property type="component" value="Unassembled WGS sequence"/>
</dbReference>
<reference evidence="3" key="1">
    <citation type="submission" date="2022-08" db="EMBL/GenBank/DDBJ databases">
        <authorList>
            <person name="Li F."/>
        </authorList>
    </citation>
    <scope>NUCLEOTIDE SEQUENCE</scope>
    <source>
        <strain evidence="3">MQZ15Z-1</strain>
    </source>
</reference>
<dbReference type="AlphaFoldDB" id="A0A9X2PD53"/>
<dbReference type="Pfam" id="PF13531">
    <property type="entry name" value="SBP_bac_11"/>
    <property type="match status" value="1"/>
</dbReference>
<dbReference type="EMBL" id="JANTHZ010000007">
    <property type="protein sequence ID" value="MCS0496557.1"/>
    <property type="molecule type" value="Genomic_DNA"/>
</dbReference>
<dbReference type="Gene3D" id="3.40.190.10">
    <property type="entry name" value="Periplasmic binding protein-like II"/>
    <property type="match status" value="2"/>
</dbReference>
<name>A0A9X2PD53_9HYPH</name>
<proteinExistence type="predicted"/>
<evidence type="ECO:0000256" key="2">
    <source>
        <dbReference type="SAM" id="SignalP"/>
    </source>
</evidence>
<feature type="signal peptide" evidence="2">
    <location>
        <begin position="1"/>
        <end position="27"/>
    </location>
</feature>
<comment type="caution">
    <text evidence="3">The sequence shown here is derived from an EMBL/GenBank/DDBJ whole genome shotgun (WGS) entry which is preliminary data.</text>
</comment>
<sequence length="367" mass="39788">MITRRALLSTTGGLVAAATLAPALSRAAGEPDAAFDAAVKAAKGQSLNLIVDPPQAYRDIAAIFAKAYPDINVQTTVMHPSDAAPRVITEQRNKVYSFDAWWGTCTNMNSIAAPAGILAELPPYLLLPSVKDVSNWRLPDMLYTSPKPFVFVHTLGLINQGAYNTDLVPGGVLTLDKLLDPSLKKMISIRVPSRPHGGSLMLAQIAKQKGFDFVETLLRTMEPVYVDNDRQNTMSVVRGDTAVGIGTSEETLYSCHQEKGCTNVKVFPTADMQARGVSVLNNAPNEAAAKVFVNWLLSKEGQETYVREWSKTNFGGGFSMRKDVEPGPGQSDSMPDMSHIETYSAVSYDSGWADVQKIISLYKAIQG</sequence>
<keyword evidence="1 2" id="KW-0732">Signal</keyword>
<accession>A0A9X2PD53</accession>